<dbReference type="EMBL" id="KL198118">
    <property type="protein sequence ID" value="KDQ06984.1"/>
    <property type="molecule type" value="Genomic_DNA"/>
</dbReference>
<gene>
    <name evidence="4" type="ORF">BOTBODRAFT_140569</name>
</gene>
<dbReference type="OrthoDB" id="3219854at2759"/>
<feature type="transmembrane region" description="Helical" evidence="2">
    <location>
        <begin position="211"/>
        <end position="234"/>
    </location>
</feature>
<sequence length="301" mass="32980">METLTNNFDLESQSPLPESSFSGAFNTQPLTPIASPQESGLSGKSTESNAVAASSGQIPAKAGSSWRPDADGAEAPRTHITEANPDDEAEAGLQPKFKQGELASDYDEPLFEDTPESTFWTEYLKVAEQRDLVMVDGWNKSMDVVLIFAGLFSAIVTAFLIEAYKGLSEDTTATNNTLLRQISASLGNAQPEGSLQLIPFEATRRAVRVNCLWFASLIISLSATVVTFLAKQWIDDYDDYKKYPGSSRERGRIRQARYTNLHQWGVPTIIESLPAFLLIALGLFFIGLVDFLWAINVVVAT</sequence>
<keyword evidence="5" id="KW-1185">Reference proteome</keyword>
<protein>
    <recommendedName>
        <fullName evidence="3">DUF6535 domain-containing protein</fullName>
    </recommendedName>
</protein>
<evidence type="ECO:0000259" key="3">
    <source>
        <dbReference type="Pfam" id="PF20153"/>
    </source>
</evidence>
<feature type="compositionally biased region" description="Polar residues" evidence="1">
    <location>
        <begin position="1"/>
        <end position="57"/>
    </location>
</feature>
<evidence type="ECO:0000256" key="2">
    <source>
        <dbReference type="SAM" id="Phobius"/>
    </source>
</evidence>
<feature type="transmembrane region" description="Helical" evidence="2">
    <location>
        <begin position="144"/>
        <end position="161"/>
    </location>
</feature>
<feature type="region of interest" description="Disordered" evidence="1">
    <location>
        <begin position="1"/>
        <end position="74"/>
    </location>
</feature>
<keyword evidence="2" id="KW-0472">Membrane</keyword>
<name>A0A067LV35_BOTB1</name>
<evidence type="ECO:0000313" key="5">
    <source>
        <dbReference type="Proteomes" id="UP000027195"/>
    </source>
</evidence>
<keyword evidence="2" id="KW-0812">Transmembrane</keyword>
<reference evidence="5" key="1">
    <citation type="journal article" date="2014" name="Proc. Natl. Acad. Sci. U.S.A.">
        <title>Extensive sampling of basidiomycete genomes demonstrates inadequacy of the white-rot/brown-rot paradigm for wood decay fungi.</title>
        <authorList>
            <person name="Riley R."/>
            <person name="Salamov A.A."/>
            <person name="Brown D.W."/>
            <person name="Nagy L.G."/>
            <person name="Floudas D."/>
            <person name="Held B.W."/>
            <person name="Levasseur A."/>
            <person name="Lombard V."/>
            <person name="Morin E."/>
            <person name="Otillar R."/>
            <person name="Lindquist E.A."/>
            <person name="Sun H."/>
            <person name="LaButti K.M."/>
            <person name="Schmutz J."/>
            <person name="Jabbour D."/>
            <person name="Luo H."/>
            <person name="Baker S.E."/>
            <person name="Pisabarro A.G."/>
            <person name="Walton J.D."/>
            <person name="Blanchette R.A."/>
            <person name="Henrissat B."/>
            <person name="Martin F."/>
            <person name="Cullen D."/>
            <person name="Hibbett D.S."/>
            <person name="Grigoriev I.V."/>
        </authorList>
    </citation>
    <scope>NUCLEOTIDE SEQUENCE [LARGE SCALE GENOMIC DNA]</scope>
    <source>
        <strain evidence="5">FD-172 SS1</strain>
    </source>
</reference>
<feature type="non-terminal residue" evidence="4">
    <location>
        <position position="301"/>
    </location>
</feature>
<dbReference type="STRING" id="930990.A0A067LV35"/>
<dbReference type="InterPro" id="IPR045338">
    <property type="entry name" value="DUF6535"/>
</dbReference>
<feature type="transmembrane region" description="Helical" evidence="2">
    <location>
        <begin position="275"/>
        <end position="299"/>
    </location>
</feature>
<dbReference type="Pfam" id="PF20153">
    <property type="entry name" value="DUF6535"/>
    <property type="match status" value="1"/>
</dbReference>
<organism evidence="4 5">
    <name type="scientific">Botryobasidium botryosum (strain FD-172 SS1)</name>
    <dbReference type="NCBI Taxonomy" id="930990"/>
    <lineage>
        <taxon>Eukaryota</taxon>
        <taxon>Fungi</taxon>
        <taxon>Dikarya</taxon>
        <taxon>Basidiomycota</taxon>
        <taxon>Agaricomycotina</taxon>
        <taxon>Agaricomycetes</taxon>
        <taxon>Cantharellales</taxon>
        <taxon>Botryobasidiaceae</taxon>
        <taxon>Botryobasidium</taxon>
    </lineage>
</organism>
<keyword evidence="2" id="KW-1133">Transmembrane helix</keyword>
<accession>A0A067LV35</accession>
<dbReference type="Proteomes" id="UP000027195">
    <property type="component" value="Unassembled WGS sequence"/>
</dbReference>
<evidence type="ECO:0000313" key="4">
    <source>
        <dbReference type="EMBL" id="KDQ06984.1"/>
    </source>
</evidence>
<evidence type="ECO:0000256" key="1">
    <source>
        <dbReference type="SAM" id="MobiDB-lite"/>
    </source>
</evidence>
<feature type="domain" description="DUF6535" evidence="3">
    <location>
        <begin position="120"/>
        <end position="294"/>
    </location>
</feature>
<dbReference type="AlphaFoldDB" id="A0A067LV35"/>
<proteinExistence type="predicted"/>
<dbReference type="InParanoid" id="A0A067LV35"/>
<dbReference type="HOGENOM" id="CLU_080624_0_0_1"/>